<dbReference type="RefSeq" id="XP_003741756.1">
    <property type="nucleotide sequence ID" value="XM_003741708.1"/>
</dbReference>
<keyword evidence="1" id="KW-1185">Reference proteome</keyword>
<dbReference type="InterPro" id="IPR018615">
    <property type="entry name" value="Ribosomal_mL55"/>
</dbReference>
<dbReference type="PANTHER" id="PTHR34095">
    <property type="entry name" value="39S RIBOSOMAL PROTEIN L55, MITOCHONDRIAL"/>
    <property type="match status" value="1"/>
</dbReference>
<name>A0AAJ6QRR8_9ACAR</name>
<accession>A0AAJ6QRR8</accession>
<sequence length="115" mass="13377">MAAPMSGVCKRFFHLYRPLQNTNEAFITRPKRSVYVRTYPTTLIQPDGSTFTIRYHEPIQAITLPLDFDALTPEEQKMVLLSRRPKEKAAKVEELKVGFDAKKYLKYRPDGKKRS</sequence>
<dbReference type="PANTHER" id="PTHR34095:SF1">
    <property type="entry name" value="LARGE RIBOSOMAL SUBUNIT PROTEIN ML55"/>
    <property type="match status" value="1"/>
</dbReference>
<dbReference type="Pfam" id="PF09776">
    <property type="entry name" value="Mitoc_L55"/>
    <property type="match status" value="1"/>
</dbReference>
<dbReference type="CTD" id="128308"/>
<keyword evidence="2" id="KW-0689">Ribosomal protein</keyword>
<organism evidence="1 2">
    <name type="scientific">Galendromus occidentalis</name>
    <name type="common">western predatory mite</name>
    <dbReference type="NCBI Taxonomy" id="34638"/>
    <lineage>
        <taxon>Eukaryota</taxon>
        <taxon>Metazoa</taxon>
        <taxon>Ecdysozoa</taxon>
        <taxon>Arthropoda</taxon>
        <taxon>Chelicerata</taxon>
        <taxon>Arachnida</taxon>
        <taxon>Acari</taxon>
        <taxon>Parasitiformes</taxon>
        <taxon>Mesostigmata</taxon>
        <taxon>Gamasina</taxon>
        <taxon>Phytoseioidea</taxon>
        <taxon>Phytoseiidae</taxon>
        <taxon>Typhlodrominae</taxon>
        <taxon>Galendromus</taxon>
    </lineage>
</organism>
<keyword evidence="2" id="KW-0687">Ribonucleoprotein</keyword>
<evidence type="ECO:0000313" key="1">
    <source>
        <dbReference type="Proteomes" id="UP000694867"/>
    </source>
</evidence>
<dbReference type="Proteomes" id="UP000694867">
    <property type="component" value="Unplaced"/>
</dbReference>
<proteinExistence type="predicted"/>
<dbReference type="AlphaFoldDB" id="A0AAJ6QRR8"/>
<protein>
    <submittedName>
        <fullName evidence="2">39S ribosomal protein L55, mitochondrial</fullName>
    </submittedName>
</protein>
<dbReference type="InterPro" id="IPR044884">
    <property type="entry name" value="Ribosomal_mL55_sf"/>
</dbReference>
<reference evidence="2" key="1">
    <citation type="submission" date="2025-08" db="UniProtKB">
        <authorList>
            <consortium name="RefSeq"/>
        </authorList>
    </citation>
    <scope>IDENTIFICATION</scope>
</reference>
<dbReference type="GO" id="GO:0006412">
    <property type="term" value="P:translation"/>
    <property type="evidence" value="ECO:0007669"/>
    <property type="project" value="TreeGrafter"/>
</dbReference>
<dbReference type="Gene3D" id="6.20.130.20">
    <property type="entry name" value="Mitochondrial ribosomal protein L55"/>
    <property type="match status" value="1"/>
</dbReference>
<dbReference type="GO" id="GO:0005762">
    <property type="term" value="C:mitochondrial large ribosomal subunit"/>
    <property type="evidence" value="ECO:0007669"/>
    <property type="project" value="InterPro"/>
</dbReference>
<dbReference type="KEGG" id="goe:100904081"/>
<gene>
    <name evidence="2" type="primary">LOC100904081</name>
</gene>
<dbReference type="GeneID" id="100904081"/>
<dbReference type="GO" id="GO:0003735">
    <property type="term" value="F:structural constituent of ribosome"/>
    <property type="evidence" value="ECO:0007669"/>
    <property type="project" value="InterPro"/>
</dbReference>
<evidence type="ECO:0000313" key="2">
    <source>
        <dbReference type="RefSeq" id="XP_003741756.1"/>
    </source>
</evidence>